<evidence type="ECO:0000256" key="6">
    <source>
        <dbReference type="ARBA" id="ARBA00012912"/>
    </source>
</evidence>
<dbReference type="GO" id="GO:0030170">
    <property type="term" value="F:pyridoxal phosphate binding"/>
    <property type="evidence" value="ECO:0007669"/>
    <property type="project" value="InterPro"/>
</dbReference>
<protein>
    <recommendedName>
        <fullName evidence="12">(S)-3-amino-2-methylpropionate transaminase</fullName>
        <ecNumber evidence="6">2.6.1.19</ecNumber>
        <ecNumber evidence="5">2.6.1.22</ecNumber>
    </recommendedName>
    <alternativeName>
        <fullName evidence="13">GABA aminotransferase</fullName>
    </alternativeName>
    <alternativeName>
        <fullName evidence="11">Gamma-amino-N-butyrate transaminase</fullName>
    </alternativeName>
    <alternativeName>
        <fullName evidence="15">Glutamate:succinic semialdehyde transaminase</fullName>
    </alternativeName>
    <alternativeName>
        <fullName evidence="10">L-AIBAT</fullName>
    </alternativeName>
</protein>
<gene>
    <name evidence="17" type="ORF">BG04_4746</name>
</gene>
<name>A0A0B6APB6_PRIM2</name>
<dbReference type="Pfam" id="PF00202">
    <property type="entry name" value="Aminotran_3"/>
    <property type="match status" value="1"/>
</dbReference>
<dbReference type="InterPro" id="IPR015422">
    <property type="entry name" value="PyrdxlP-dep_Trfase_small"/>
</dbReference>
<dbReference type="PANTHER" id="PTHR11986">
    <property type="entry name" value="AMINOTRANSFERASE CLASS III"/>
    <property type="match status" value="1"/>
</dbReference>
<comment type="pathway">
    <text evidence="3">Amino-acid degradation; 4-aminobutanoate degradation.</text>
</comment>
<evidence type="ECO:0000256" key="13">
    <source>
        <dbReference type="ARBA" id="ARBA00031787"/>
    </source>
</evidence>
<evidence type="ECO:0000256" key="11">
    <source>
        <dbReference type="ARBA" id="ARBA00030204"/>
    </source>
</evidence>
<dbReference type="GeneID" id="93642737"/>
<evidence type="ECO:0000256" key="3">
    <source>
        <dbReference type="ARBA" id="ARBA00005176"/>
    </source>
</evidence>
<comment type="catalytic activity">
    <reaction evidence="14">
        <text>4-aminobutanoate + 2-oxoglutarate = succinate semialdehyde + L-glutamate</text>
        <dbReference type="Rhea" id="RHEA:23352"/>
        <dbReference type="ChEBI" id="CHEBI:16810"/>
        <dbReference type="ChEBI" id="CHEBI:29985"/>
        <dbReference type="ChEBI" id="CHEBI:57706"/>
        <dbReference type="ChEBI" id="CHEBI:59888"/>
        <dbReference type="EC" id="2.6.1.19"/>
    </reaction>
</comment>
<evidence type="ECO:0000256" key="9">
    <source>
        <dbReference type="ARBA" id="ARBA00022898"/>
    </source>
</evidence>
<dbReference type="InterPro" id="IPR049704">
    <property type="entry name" value="Aminotrans_3_PPA_site"/>
</dbReference>
<organism evidence="17 18">
    <name type="scientific">Priestia megaterium (strain ATCC 14581 / DSM 32 / CCUG 1817 / JCM 2506 / NBRC 15308 / NCIMB 9376 / NCTC 10342 / NRRL B-14308 / VKM B-512 / Ford 19)</name>
    <name type="common">Bacillus megaterium</name>
    <dbReference type="NCBI Taxonomy" id="1348623"/>
    <lineage>
        <taxon>Bacteria</taxon>
        <taxon>Bacillati</taxon>
        <taxon>Bacillota</taxon>
        <taxon>Bacilli</taxon>
        <taxon>Bacillales</taxon>
        <taxon>Bacillaceae</taxon>
        <taxon>Priestia</taxon>
    </lineage>
</organism>
<keyword evidence="7 17" id="KW-0032">Aminotransferase</keyword>
<dbReference type="KEGG" id="bmeg:BG04_4746"/>
<dbReference type="CDD" id="cd00610">
    <property type="entry name" value="OAT_like"/>
    <property type="match status" value="1"/>
</dbReference>
<dbReference type="EMBL" id="CP009920">
    <property type="protein sequence ID" value="AJI22458.1"/>
    <property type="molecule type" value="Genomic_DNA"/>
</dbReference>
<dbReference type="PANTHER" id="PTHR11986:SF58">
    <property type="entry name" value="LEUCINE_METHIONINE RACEMASE"/>
    <property type="match status" value="1"/>
</dbReference>
<dbReference type="GO" id="GO:0042802">
    <property type="term" value="F:identical protein binding"/>
    <property type="evidence" value="ECO:0007669"/>
    <property type="project" value="TreeGrafter"/>
</dbReference>
<evidence type="ECO:0000256" key="15">
    <source>
        <dbReference type="ARBA" id="ARBA00050054"/>
    </source>
</evidence>
<keyword evidence="9 16" id="KW-0663">Pyridoxal phosphate</keyword>
<sequence>MKVQNKTEELQIKGKKHLSPVMTRVTELVIEKAHGAKFWTADGKEYIDFVSGVAVNAVGHTHEKMVEAIKKQADQLLHLGLNYGYYETAVNLAEKLAQITPGNLDTVFFSNSGAEAIDGALKLAKAATGRPAIIAFEGSFHGRTLGATAITASSSKYRSYYEPILGEVYHAPYPYPSQLPNVDEEEAEAYCLNQLQKLFELRVDPSRVAAIVIEPVMGEGGYYPAPSSFLRALRDIANDYGILLIFDEVQTGFGRTGKMFAAEHAGVTPDILVLAKALSGGMPLGAIVASRELHEKWPIAGHGSTFGGNPVSCAAALANISIIEEEKLVERSEKVGADIVKRLQHSIGHLPAIKEVRGMGMMIGIEFHVETAAAYVPVIKSKALERRLLIMNCGVKGQTIRLMLPLNIDKDVLNQGLSLLEEVITEAVSIN</sequence>
<comment type="cofactor">
    <cofactor evidence="2">
        <name>pyridoxal 5'-phosphate</name>
        <dbReference type="ChEBI" id="CHEBI:597326"/>
    </cofactor>
</comment>
<dbReference type="InterPro" id="IPR015424">
    <property type="entry name" value="PyrdxlP-dep_Trfase"/>
</dbReference>
<dbReference type="FunFam" id="3.40.640.10:FF:000013">
    <property type="entry name" value="4-aminobutyrate aminotransferase"/>
    <property type="match status" value="1"/>
</dbReference>
<evidence type="ECO:0000256" key="2">
    <source>
        <dbReference type="ARBA" id="ARBA00001933"/>
    </source>
</evidence>
<evidence type="ECO:0000313" key="18">
    <source>
        <dbReference type="Proteomes" id="UP000031829"/>
    </source>
</evidence>
<dbReference type="Proteomes" id="UP000031829">
    <property type="component" value="Chromosome"/>
</dbReference>
<comment type="similarity">
    <text evidence="4 16">Belongs to the class-III pyridoxal-phosphate-dependent aminotransferase family.</text>
</comment>
<evidence type="ECO:0000256" key="8">
    <source>
        <dbReference type="ARBA" id="ARBA00022679"/>
    </source>
</evidence>
<proteinExistence type="inferred from homology"/>
<keyword evidence="8 17" id="KW-0808">Transferase</keyword>
<evidence type="ECO:0000256" key="14">
    <source>
        <dbReference type="ARBA" id="ARBA00048021"/>
    </source>
</evidence>
<dbReference type="HOGENOM" id="CLU_016922_10_0_9"/>
<dbReference type="GO" id="GO:0034386">
    <property type="term" value="F:4-aminobutyrate:2-oxoglutarate transaminase activity"/>
    <property type="evidence" value="ECO:0007669"/>
    <property type="project" value="UniProtKB-EC"/>
</dbReference>
<dbReference type="InterPro" id="IPR015421">
    <property type="entry name" value="PyrdxlP-dep_Trfase_major"/>
</dbReference>
<dbReference type="EC" id="2.6.1.22" evidence="5"/>
<accession>A0A0B6APB6</accession>
<evidence type="ECO:0000256" key="7">
    <source>
        <dbReference type="ARBA" id="ARBA00022576"/>
    </source>
</evidence>
<dbReference type="EC" id="2.6.1.19" evidence="6"/>
<dbReference type="RefSeq" id="WP_034652050.1">
    <property type="nucleotide sequence ID" value="NZ_BCVB01000004.1"/>
</dbReference>
<dbReference type="PIRSF" id="PIRSF000521">
    <property type="entry name" value="Transaminase_4ab_Lys_Orn"/>
    <property type="match status" value="1"/>
</dbReference>
<evidence type="ECO:0000256" key="1">
    <source>
        <dbReference type="ARBA" id="ARBA00001750"/>
    </source>
</evidence>
<dbReference type="GO" id="GO:0047298">
    <property type="term" value="F:(S)-3-amino-2-methylpropionate transaminase activity"/>
    <property type="evidence" value="ECO:0007669"/>
    <property type="project" value="UniProtKB-EC"/>
</dbReference>
<dbReference type="InterPro" id="IPR050103">
    <property type="entry name" value="Class-III_PLP-dep_AT"/>
</dbReference>
<evidence type="ECO:0000256" key="5">
    <source>
        <dbReference type="ARBA" id="ARBA00012876"/>
    </source>
</evidence>
<dbReference type="SUPFAM" id="SSF53383">
    <property type="entry name" value="PLP-dependent transferases"/>
    <property type="match status" value="1"/>
</dbReference>
<dbReference type="InterPro" id="IPR005814">
    <property type="entry name" value="Aminotrans_3"/>
</dbReference>
<dbReference type="AlphaFoldDB" id="A0A0B6APB6"/>
<evidence type="ECO:0000256" key="16">
    <source>
        <dbReference type="RuleBase" id="RU003560"/>
    </source>
</evidence>
<evidence type="ECO:0000313" key="17">
    <source>
        <dbReference type="EMBL" id="AJI22458.1"/>
    </source>
</evidence>
<comment type="catalytic activity">
    <reaction evidence="1">
        <text>(S)-3-amino-2-methylpropanoate + 2-oxoglutarate = 2-methyl-3-oxopropanoate + L-glutamate</text>
        <dbReference type="Rhea" id="RHEA:13993"/>
        <dbReference type="ChEBI" id="CHEBI:16810"/>
        <dbReference type="ChEBI" id="CHEBI:29985"/>
        <dbReference type="ChEBI" id="CHEBI:57700"/>
        <dbReference type="ChEBI" id="CHEBI:58655"/>
        <dbReference type="EC" id="2.6.1.22"/>
    </reaction>
</comment>
<dbReference type="Gene3D" id="3.40.640.10">
    <property type="entry name" value="Type I PLP-dependent aspartate aminotransferase-like (Major domain)"/>
    <property type="match status" value="1"/>
</dbReference>
<dbReference type="Gene3D" id="3.90.1150.10">
    <property type="entry name" value="Aspartate Aminotransferase, domain 1"/>
    <property type="match status" value="1"/>
</dbReference>
<dbReference type="PROSITE" id="PS00600">
    <property type="entry name" value="AA_TRANSFER_CLASS_3"/>
    <property type="match status" value="1"/>
</dbReference>
<evidence type="ECO:0000256" key="4">
    <source>
        <dbReference type="ARBA" id="ARBA00008954"/>
    </source>
</evidence>
<reference evidence="17 18" key="1">
    <citation type="journal article" date="2015" name="Genome Announc.">
        <title>Complete genome sequences for 35 biothreat assay-relevant bacillus species.</title>
        <authorList>
            <person name="Johnson S.L."/>
            <person name="Daligault H.E."/>
            <person name="Davenport K.W."/>
            <person name="Jaissle J."/>
            <person name="Frey K.G."/>
            <person name="Ladner J.T."/>
            <person name="Broomall S.M."/>
            <person name="Bishop-Lilly K.A."/>
            <person name="Bruce D.C."/>
            <person name="Gibbons H.S."/>
            <person name="Coyne S.R."/>
            <person name="Lo C.C."/>
            <person name="Meincke L."/>
            <person name="Munk A.C."/>
            <person name="Koroleva G.I."/>
            <person name="Rosenzweig C.N."/>
            <person name="Palacios G.F."/>
            <person name="Redden C.L."/>
            <person name="Minogue T.D."/>
            <person name="Chain P.S."/>
        </authorList>
    </citation>
    <scope>NUCLEOTIDE SEQUENCE [LARGE SCALE GENOMIC DNA]</scope>
    <source>
        <strain evidence="18">ATCC 14581 / DSM 32 / JCM 2506 / NBRC 15308 / NCIMB 9376 / NCTC 10342 / NRRL B-14308 / VKM B-512</strain>
    </source>
</reference>
<evidence type="ECO:0000256" key="10">
    <source>
        <dbReference type="ARBA" id="ARBA00029760"/>
    </source>
</evidence>
<evidence type="ECO:0000256" key="12">
    <source>
        <dbReference type="ARBA" id="ARBA00030857"/>
    </source>
</evidence>